<comment type="subcellular location">
    <subcellularLocation>
        <location evidence="6">Cytoplasm</location>
    </subcellularLocation>
</comment>
<name>A0A919E9P6_9PROT</name>
<dbReference type="GO" id="GO:0008855">
    <property type="term" value="F:exodeoxyribonuclease VII activity"/>
    <property type="evidence" value="ECO:0007669"/>
    <property type="project" value="UniProtKB-UniRule"/>
</dbReference>
<keyword evidence="8" id="KW-1185">Reference proteome</keyword>
<reference evidence="7" key="2">
    <citation type="submission" date="2020-09" db="EMBL/GenBank/DDBJ databases">
        <authorList>
            <person name="Sun Q."/>
            <person name="Kim S."/>
        </authorList>
    </citation>
    <scope>NUCLEOTIDE SEQUENCE</scope>
    <source>
        <strain evidence="7">KCTC 42590</strain>
    </source>
</reference>
<dbReference type="EMBL" id="BNCI01000002">
    <property type="protein sequence ID" value="GHF26630.1"/>
    <property type="molecule type" value="Genomic_DNA"/>
</dbReference>
<dbReference type="Proteomes" id="UP000630923">
    <property type="component" value="Unassembled WGS sequence"/>
</dbReference>
<accession>A0A919E9P6</accession>
<dbReference type="AlphaFoldDB" id="A0A919E9P6"/>
<evidence type="ECO:0000256" key="3">
    <source>
        <dbReference type="ARBA" id="ARBA00022722"/>
    </source>
</evidence>
<dbReference type="NCBIfam" id="NF002139">
    <property type="entry name" value="PRK00977.1-3"/>
    <property type="match status" value="1"/>
</dbReference>
<dbReference type="SUPFAM" id="SSF116842">
    <property type="entry name" value="XseB-like"/>
    <property type="match status" value="1"/>
</dbReference>
<evidence type="ECO:0000256" key="2">
    <source>
        <dbReference type="ARBA" id="ARBA00022490"/>
    </source>
</evidence>
<sequence length="82" mass="8845">MNDKSKPISEMSFEEAMAALEQVVSRLESGNAALEDSIDLYTYGTELKAYCETKLRDAQAKIEKITVGADGQASGATPLDVE</sequence>
<comment type="catalytic activity">
    <reaction evidence="6">
        <text>Exonucleolytic cleavage in either 5'- to 3'- or 3'- to 5'-direction to yield nucleoside 5'-phosphates.</text>
        <dbReference type="EC" id="3.1.11.6"/>
    </reaction>
</comment>
<reference evidence="7" key="1">
    <citation type="journal article" date="2014" name="Int. J. Syst. Evol. Microbiol.">
        <title>Complete genome sequence of Corynebacterium casei LMG S-19264T (=DSM 44701T), isolated from a smear-ripened cheese.</title>
        <authorList>
            <consortium name="US DOE Joint Genome Institute (JGI-PGF)"/>
            <person name="Walter F."/>
            <person name="Albersmeier A."/>
            <person name="Kalinowski J."/>
            <person name="Ruckert C."/>
        </authorList>
    </citation>
    <scope>NUCLEOTIDE SEQUENCE</scope>
    <source>
        <strain evidence="7">KCTC 42590</strain>
    </source>
</reference>
<evidence type="ECO:0000256" key="6">
    <source>
        <dbReference type="HAMAP-Rule" id="MF_00337"/>
    </source>
</evidence>
<evidence type="ECO:0000313" key="7">
    <source>
        <dbReference type="EMBL" id="GHF26630.1"/>
    </source>
</evidence>
<keyword evidence="3 6" id="KW-0540">Nuclease</keyword>
<proteinExistence type="inferred from homology"/>
<dbReference type="GO" id="GO:0009318">
    <property type="term" value="C:exodeoxyribonuclease VII complex"/>
    <property type="evidence" value="ECO:0007669"/>
    <property type="project" value="UniProtKB-UniRule"/>
</dbReference>
<gene>
    <name evidence="6 7" type="primary">xseB</name>
    <name evidence="7" type="ORF">GCM10017044_22040</name>
</gene>
<comment type="subunit">
    <text evidence="6">Heterooligomer composed of large and small subunits.</text>
</comment>
<dbReference type="Pfam" id="PF02609">
    <property type="entry name" value="Exonuc_VII_S"/>
    <property type="match status" value="1"/>
</dbReference>
<evidence type="ECO:0000256" key="1">
    <source>
        <dbReference type="ARBA" id="ARBA00009998"/>
    </source>
</evidence>
<dbReference type="InterPro" id="IPR003761">
    <property type="entry name" value="Exonuc_VII_S"/>
</dbReference>
<dbReference type="InterPro" id="IPR037004">
    <property type="entry name" value="Exonuc_VII_ssu_sf"/>
</dbReference>
<keyword evidence="4 6" id="KW-0378">Hydrolase</keyword>
<dbReference type="Gene3D" id="1.10.287.1040">
    <property type="entry name" value="Exonuclease VII, small subunit"/>
    <property type="match status" value="1"/>
</dbReference>
<dbReference type="EC" id="3.1.11.6" evidence="6"/>
<dbReference type="PIRSF" id="PIRSF006488">
    <property type="entry name" value="Exonuc_VII_S"/>
    <property type="match status" value="1"/>
</dbReference>
<keyword evidence="2 6" id="KW-0963">Cytoplasm</keyword>
<comment type="caution">
    <text evidence="7">The sequence shown here is derived from an EMBL/GenBank/DDBJ whole genome shotgun (WGS) entry which is preliminary data.</text>
</comment>
<evidence type="ECO:0000256" key="4">
    <source>
        <dbReference type="ARBA" id="ARBA00022801"/>
    </source>
</evidence>
<organism evidence="7 8">
    <name type="scientific">Kordiimonas sediminis</name>
    <dbReference type="NCBI Taxonomy" id="1735581"/>
    <lineage>
        <taxon>Bacteria</taxon>
        <taxon>Pseudomonadati</taxon>
        <taxon>Pseudomonadota</taxon>
        <taxon>Alphaproteobacteria</taxon>
        <taxon>Kordiimonadales</taxon>
        <taxon>Kordiimonadaceae</taxon>
        <taxon>Kordiimonas</taxon>
    </lineage>
</organism>
<comment type="similarity">
    <text evidence="1 6">Belongs to the XseB family.</text>
</comment>
<dbReference type="PANTHER" id="PTHR34137:SF1">
    <property type="entry name" value="EXODEOXYRIBONUCLEASE 7 SMALL SUBUNIT"/>
    <property type="match status" value="1"/>
</dbReference>
<dbReference type="GO" id="GO:0005829">
    <property type="term" value="C:cytosol"/>
    <property type="evidence" value="ECO:0007669"/>
    <property type="project" value="TreeGrafter"/>
</dbReference>
<dbReference type="NCBIfam" id="TIGR01280">
    <property type="entry name" value="xseB"/>
    <property type="match status" value="1"/>
</dbReference>
<keyword evidence="5 6" id="KW-0269">Exonuclease</keyword>
<evidence type="ECO:0000256" key="5">
    <source>
        <dbReference type="ARBA" id="ARBA00022839"/>
    </source>
</evidence>
<dbReference type="RefSeq" id="WP_191252935.1">
    <property type="nucleotide sequence ID" value="NZ_BNCI01000002.1"/>
</dbReference>
<dbReference type="GO" id="GO:0006308">
    <property type="term" value="P:DNA catabolic process"/>
    <property type="evidence" value="ECO:0007669"/>
    <property type="project" value="UniProtKB-UniRule"/>
</dbReference>
<evidence type="ECO:0000313" key="8">
    <source>
        <dbReference type="Proteomes" id="UP000630923"/>
    </source>
</evidence>
<dbReference type="PANTHER" id="PTHR34137">
    <property type="entry name" value="EXODEOXYRIBONUCLEASE 7 SMALL SUBUNIT"/>
    <property type="match status" value="1"/>
</dbReference>
<comment type="function">
    <text evidence="6">Bidirectionally degrades single-stranded DNA into large acid-insoluble oligonucleotides, which are then degraded further into small acid-soluble oligonucleotides.</text>
</comment>
<protein>
    <recommendedName>
        <fullName evidence="6">Exodeoxyribonuclease 7 small subunit</fullName>
        <ecNumber evidence="6">3.1.11.6</ecNumber>
    </recommendedName>
    <alternativeName>
        <fullName evidence="6">Exodeoxyribonuclease VII small subunit</fullName>
        <shortName evidence="6">Exonuclease VII small subunit</shortName>
    </alternativeName>
</protein>
<dbReference type="HAMAP" id="MF_00337">
    <property type="entry name" value="Exonuc_7_S"/>
    <property type="match status" value="1"/>
</dbReference>